<keyword evidence="1" id="KW-1133">Transmembrane helix</keyword>
<keyword evidence="3" id="KW-1185">Reference proteome</keyword>
<evidence type="ECO:0008006" key="4">
    <source>
        <dbReference type="Google" id="ProtNLM"/>
    </source>
</evidence>
<dbReference type="RefSeq" id="WP_057872511.1">
    <property type="nucleotide sequence ID" value="NZ_AZGB01000027.1"/>
</dbReference>
<feature type="transmembrane region" description="Helical" evidence="1">
    <location>
        <begin position="95"/>
        <end position="113"/>
    </location>
</feature>
<dbReference type="OrthoDB" id="2005058at2"/>
<evidence type="ECO:0000313" key="2">
    <source>
        <dbReference type="EMBL" id="KRM04462.1"/>
    </source>
</evidence>
<evidence type="ECO:0000256" key="1">
    <source>
        <dbReference type="SAM" id="Phobius"/>
    </source>
</evidence>
<dbReference type="GeneID" id="98319810"/>
<protein>
    <recommendedName>
        <fullName evidence="4">Integral membrane protein</fullName>
    </recommendedName>
</protein>
<feature type="transmembrane region" description="Helical" evidence="1">
    <location>
        <begin position="7"/>
        <end position="32"/>
    </location>
</feature>
<evidence type="ECO:0000313" key="3">
    <source>
        <dbReference type="Proteomes" id="UP000051451"/>
    </source>
</evidence>
<organism evidence="2 3">
    <name type="scientific">Liquorilactobacillus ghanensis DSM 18630</name>
    <dbReference type="NCBI Taxonomy" id="1423750"/>
    <lineage>
        <taxon>Bacteria</taxon>
        <taxon>Bacillati</taxon>
        <taxon>Bacillota</taxon>
        <taxon>Bacilli</taxon>
        <taxon>Lactobacillales</taxon>
        <taxon>Lactobacillaceae</taxon>
        <taxon>Liquorilactobacillus</taxon>
    </lineage>
</organism>
<feature type="transmembrane region" description="Helical" evidence="1">
    <location>
        <begin position="38"/>
        <end position="58"/>
    </location>
</feature>
<proteinExistence type="predicted"/>
<keyword evidence="1" id="KW-0812">Transmembrane</keyword>
<gene>
    <name evidence="2" type="ORF">FC89_GL002143</name>
</gene>
<name>A0A0R1VG05_9LACO</name>
<dbReference type="EMBL" id="AZGB01000027">
    <property type="protein sequence ID" value="KRM04462.1"/>
    <property type="molecule type" value="Genomic_DNA"/>
</dbReference>
<reference evidence="2 3" key="1">
    <citation type="journal article" date="2015" name="Genome Announc.">
        <title>Expanding the biotechnology potential of lactobacilli through comparative genomics of 213 strains and associated genera.</title>
        <authorList>
            <person name="Sun Z."/>
            <person name="Harris H.M."/>
            <person name="McCann A."/>
            <person name="Guo C."/>
            <person name="Argimon S."/>
            <person name="Zhang W."/>
            <person name="Yang X."/>
            <person name="Jeffery I.B."/>
            <person name="Cooney J.C."/>
            <person name="Kagawa T.F."/>
            <person name="Liu W."/>
            <person name="Song Y."/>
            <person name="Salvetti E."/>
            <person name="Wrobel A."/>
            <person name="Rasinkangas P."/>
            <person name="Parkhill J."/>
            <person name="Rea M.C."/>
            <person name="O'Sullivan O."/>
            <person name="Ritari J."/>
            <person name="Douillard F.P."/>
            <person name="Paul Ross R."/>
            <person name="Yang R."/>
            <person name="Briner A.E."/>
            <person name="Felis G.E."/>
            <person name="de Vos W.M."/>
            <person name="Barrangou R."/>
            <person name="Klaenhammer T.R."/>
            <person name="Caufield P.W."/>
            <person name="Cui Y."/>
            <person name="Zhang H."/>
            <person name="O'Toole P.W."/>
        </authorList>
    </citation>
    <scope>NUCLEOTIDE SEQUENCE [LARGE SCALE GENOMIC DNA]</scope>
    <source>
        <strain evidence="2 3">DSM 18630</strain>
    </source>
</reference>
<comment type="caution">
    <text evidence="2">The sequence shown here is derived from an EMBL/GenBank/DDBJ whole genome shotgun (WGS) entry which is preliminary data.</text>
</comment>
<dbReference type="PATRIC" id="fig|1423750.3.peg.2184"/>
<feature type="transmembrane region" description="Helical" evidence="1">
    <location>
        <begin position="70"/>
        <end position="89"/>
    </location>
</feature>
<sequence length="123" mass="13275">MKTTKLVVGILMIILSVFIVFESAIVGVGIAIVNGHHISSSAALFVAILYLAAGIIYLATKSKKGLGGDVANLVLLLIAWIIGFSKVGMYSGLKTWSWLAFIIGVVFFVWHLIKNKKAKKTIN</sequence>
<accession>A0A0R1VG05</accession>
<keyword evidence="1" id="KW-0472">Membrane</keyword>
<dbReference type="Proteomes" id="UP000051451">
    <property type="component" value="Unassembled WGS sequence"/>
</dbReference>
<dbReference type="STRING" id="1423750.FC89_GL002143"/>
<dbReference type="AlphaFoldDB" id="A0A0R1VG05"/>